<dbReference type="Proteomes" id="UP000257109">
    <property type="component" value="Unassembled WGS sequence"/>
</dbReference>
<sequence length="67" mass="8084">MSNDSYLLPSIDQLVDNALGIRMHPKDEEKNAFIIDNDNFCYRIEECRSHVSDIDIVRWRYIWIIWP</sequence>
<dbReference type="EMBL" id="QJKJ01009319">
    <property type="protein sequence ID" value="RDX76989.1"/>
    <property type="molecule type" value="Genomic_DNA"/>
</dbReference>
<dbReference type="OrthoDB" id="6623611at2759"/>
<name>A0A371FFA9_MUCPR</name>
<organism evidence="1 2">
    <name type="scientific">Mucuna pruriens</name>
    <name type="common">Velvet bean</name>
    <name type="synonym">Dolichos pruriens</name>
    <dbReference type="NCBI Taxonomy" id="157652"/>
    <lineage>
        <taxon>Eukaryota</taxon>
        <taxon>Viridiplantae</taxon>
        <taxon>Streptophyta</taxon>
        <taxon>Embryophyta</taxon>
        <taxon>Tracheophyta</taxon>
        <taxon>Spermatophyta</taxon>
        <taxon>Magnoliopsida</taxon>
        <taxon>eudicotyledons</taxon>
        <taxon>Gunneridae</taxon>
        <taxon>Pentapetalae</taxon>
        <taxon>rosids</taxon>
        <taxon>fabids</taxon>
        <taxon>Fabales</taxon>
        <taxon>Fabaceae</taxon>
        <taxon>Papilionoideae</taxon>
        <taxon>50 kb inversion clade</taxon>
        <taxon>NPAAA clade</taxon>
        <taxon>indigoferoid/millettioid clade</taxon>
        <taxon>Phaseoleae</taxon>
        <taxon>Mucuna</taxon>
    </lineage>
</organism>
<comment type="caution">
    <text evidence="1">The sequence shown here is derived from an EMBL/GenBank/DDBJ whole genome shotgun (WGS) entry which is preliminary data.</text>
</comment>
<evidence type="ECO:0000313" key="1">
    <source>
        <dbReference type="EMBL" id="RDX76989.1"/>
    </source>
</evidence>
<evidence type="ECO:0000313" key="2">
    <source>
        <dbReference type="Proteomes" id="UP000257109"/>
    </source>
</evidence>
<gene>
    <name evidence="1" type="ORF">CR513_42949</name>
</gene>
<accession>A0A371FFA9</accession>
<proteinExistence type="predicted"/>
<protein>
    <submittedName>
        <fullName evidence="1">Uncharacterized protein</fullName>
    </submittedName>
</protein>
<keyword evidence="2" id="KW-1185">Reference proteome</keyword>
<feature type="non-terminal residue" evidence="1">
    <location>
        <position position="1"/>
    </location>
</feature>
<dbReference type="AlphaFoldDB" id="A0A371FFA9"/>
<reference evidence="1" key="1">
    <citation type="submission" date="2018-05" db="EMBL/GenBank/DDBJ databases">
        <title>Draft genome of Mucuna pruriens seed.</title>
        <authorList>
            <person name="Nnadi N.E."/>
            <person name="Vos R."/>
            <person name="Hasami M.H."/>
            <person name="Devisetty U.K."/>
            <person name="Aguiy J.C."/>
        </authorList>
    </citation>
    <scope>NUCLEOTIDE SEQUENCE [LARGE SCALE GENOMIC DNA]</scope>
    <source>
        <strain evidence="1">JCA_2017</strain>
    </source>
</reference>